<protein>
    <submittedName>
        <fullName evidence="2">Uncharacterized protein</fullName>
    </submittedName>
</protein>
<organism evidence="2 3">
    <name type="scientific">Mycena belliarum</name>
    <dbReference type="NCBI Taxonomy" id="1033014"/>
    <lineage>
        <taxon>Eukaryota</taxon>
        <taxon>Fungi</taxon>
        <taxon>Dikarya</taxon>
        <taxon>Basidiomycota</taxon>
        <taxon>Agaricomycotina</taxon>
        <taxon>Agaricomycetes</taxon>
        <taxon>Agaricomycetidae</taxon>
        <taxon>Agaricales</taxon>
        <taxon>Marasmiineae</taxon>
        <taxon>Mycenaceae</taxon>
        <taxon>Mycena</taxon>
    </lineage>
</organism>
<keyword evidence="3" id="KW-1185">Reference proteome</keyword>
<evidence type="ECO:0000256" key="1">
    <source>
        <dbReference type="SAM" id="MobiDB-lite"/>
    </source>
</evidence>
<gene>
    <name evidence="2" type="ORF">B0H15DRAFT_597092</name>
</gene>
<proteinExistence type="predicted"/>
<reference evidence="2" key="1">
    <citation type="submission" date="2023-03" db="EMBL/GenBank/DDBJ databases">
        <title>Massive genome expansion in bonnet fungi (Mycena s.s.) driven by repeated elements and novel gene families across ecological guilds.</title>
        <authorList>
            <consortium name="Lawrence Berkeley National Laboratory"/>
            <person name="Harder C.B."/>
            <person name="Miyauchi S."/>
            <person name="Viragh M."/>
            <person name="Kuo A."/>
            <person name="Thoen E."/>
            <person name="Andreopoulos B."/>
            <person name="Lu D."/>
            <person name="Skrede I."/>
            <person name="Drula E."/>
            <person name="Henrissat B."/>
            <person name="Morin E."/>
            <person name="Kohler A."/>
            <person name="Barry K."/>
            <person name="LaButti K."/>
            <person name="Morin E."/>
            <person name="Salamov A."/>
            <person name="Lipzen A."/>
            <person name="Mereny Z."/>
            <person name="Hegedus B."/>
            <person name="Baldrian P."/>
            <person name="Stursova M."/>
            <person name="Weitz H."/>
            <person name="Taylor A."/>
            <person name="Grigoriev I.V."/>
            <person name="Nagy L.G."/>
            <person name="Martin F."/>
            <person name="Kauserud H."/>
        </authorList>
    </citation>
    <scope>NUCLEOTIDE SEQUENCE</scope>
    <source>
        <strain evidence="2">CBHHK173m</strain>
    </source>
</reference>
<comment type="caution">
    <text evidence="2">The sequence shown here is derived from an EMBL/GenBank/DDBJ whole genome shotgun (WGS) entry which is preliminary data.</text>
</comment>
<sequence length="379" mass="41570">MRKAFCVNRLDQTSFLDGLLVLSAGGCAECTFIGDLLVTGGAKRESDSESELVGEHLVPPRDPRPNKMNTTKAAYIDNNFGPPSELVHVAQFIQSTSSALSLPQYPPDIAQQCSVSDIRDSLTSVGDDARLMAHMIKTHELLIASLHMAAEKRTRKRPVVREAPIDTPEILSLQSDLDNVSLESWKLQSNAAIFIRAVKSSDQNILTHSKSTRIDDGHLSAETPQAIISVAVYDRLPWRQTHVSLCSRHAILSSQTLGDLFEAIPCTSSEMTEEIVDDGNVTGYQEAPPRRPGAVICIEGLAYGDGENELDYAEYVHRSTRSSFQSPRHRPACTIPLLHPCPFASASHTGFYIKATANISLSSIRSGCSTQRTHYLDIR</sequence>
<evidence type="ECO:0000313" key="3">
    <source>
        <dbReference type="Proteomes" id="UP001222325"/>
    </source>
</evidence>
<dbReference type="Proteomes" id="UP001222325">
    <property type="component" value="Unassembled WGS sequence"/>
</dbReference>
<dbReference type="EMBL" id="JARJCN010000082">
    <property type="protein sequence ID" value="KAJ7076332.1"/>
    <property type="molecule type" value="Genomic_DNA"/>
</dbReference>
<accession>A0AAD6TSL2</accession>
<dbReference type="AlphaFoldDB" id="A0AAD6TSL2"/>
<feature type="region of interest" description="Disordered" evidence="1">
    <location>
        <begin position="45"/>
        <end position="67"/>
    </location>
</feature>
<name>A0AAD6TSL2_9AGAR</name>
<evidence type="ECO:0000313" key="2">
    <source>
        <dbReference type="EMBL" id="KAJ7076332.1"/>
    </source>
</evidence>